<protein>
    <submittedName>
        <fullName evidence="2">Uncharacterized protein</fullName>
    </submittedName>
</protein>
<proteinExistence type="predicted"/>
<keyword evidence="1" id="KW-0732">Signal</keyword>
<evidence type="ECO:0000256" key="1">
    <source>
        <dbReference type="SAM" id="SignalP"/>
    </source>
</evidence>
<evidence type="ECO:0000313" key="2">
    <source>
        <dbReference type="EMBL" id="PLP37993.1"/>
    </source>
</evidence>
<evidence type="ECO:0000313" key="3">
    <source>
        <dbReference type="Proteomes" id="UP000234473"/>
    </source>
</evidence>
<dbReference type="Proteomes" id="UP000234473">
    <property type="component" value="Unassembled WGS sequence"/>
</dbReference>
<sequence>MVRLFVLLSVLSLSAPATLAANGHAIKQRADAVLTLMSYTVVPDVTASDLNIGSGSNDKHNLAITQFGGGATLSESFPLYL</sequence>
<name>A0A2N5A5C7_KLEVA</name>
<reference evidence="2 3" key="2">
    <citation type="submission" date="2018-01" db="EMBL/GenBank/DDBJ databases">
        <title>Genomic study of Klebsiella pneumoniae.</title>
        <authorList>
            <person name="Yang Y."/>
            <person name="Bicalho R."/>
        </authorList>
    </citation>
    <scope>NUCLEOTIDE SEQUENCE [LARGE SCALE GENOMIC DNA]</scope>
    <source>
        <strain evidence="2 3">A5</strain>
    </source>
</reference>
<dbReference type="AlphaFoldDB" id="A0A2N5A5C7"/>
<accession>A0A2N5A5C7</accession>
<comment type="caution">
    <text evidence="2">The sequence shown here is derived from an EMBL/GenBank/DDBJ whole genome shotgun (WGS) entry which is preliminary data.</text>
</comment>
<feature type="signal peptide" evidence="1">
    <location>
        <begin position="1"/>
        <end position="20"/>
    </location>
</feature>
<reference evidence="2 3" key="1">
    <citation type="submission" date="2017-11" db="EMBL/GenBank/DDBJ databases">
        <authorList>
            <person name="Han C.G."/>
        </authorList>
    </citation>
    <scope>NUCLEOTIDE SEQUENCE [LARGE SCALE GENOMIC DNA]</scope>
    <source>
        <strain evidence="2 3">A5</strain>
    </source>
</reference>
<gene>
    <name evidence="2" type="ORF">CWM98_34035</name>
</gene>
<organism evidence="2 3">
    <name type="scientific">Klebsiella variicola</name>
    <dbReference type="NCBI Taxonomy" id="244366"/>
    <lineage>
        <taxon>Bacteria</taxon>
        <taxon>Pseudomonadati</taxon>
        <taxon>Pseudomonadota</taxon>
        <taxon>Gammaproteobacteria</taxon>
        <taxon>Enterobacterales</taxon>
        <taxon>Enterobacteriaceae</taxon>
        <taxon>Klebsiella/Raoultella group</taxon>
        <taxon>Klebsiella</taxon>
        <taxon>Klebsiella pneumoniae complex</taxon>
    </lineage>
</organism>
<feature type="chain" id="PRO_5014917645" evidence="1">
    <location>
        <begin position="21"/>
        <end position="81"/>
    </location>
</feature>
<feature type="non-terminal residue" evidence="2">
    <location>
        <position position="81"/>
    </location>
</feature>
<dbReference type="EMBL" id="PICB01002732">
    <property type="protein sequence ID" value="PLP37993.1"/>
    <property type="molecule type" value="Genomic_DNA"/>
</dbReference>